<dbReference type="Gene3D" id="3.30.70.141">
    <property type="entry name" value="Nucleoside diphosphate kinase-like domain"/>
    <property type="match status" value="1"/>
</dbReference>
<organism evidence="7">
    <name type="scientific">marine metagenome</name>
    <dbReference type="NCBI Taxonomy" id="408172"/>
    <lineage>
        <taxon>unclassified sequences</taxon>
        <taxon>metagenomes</taxon>
        <taxon>ecological metagenomes</taxon>
    </lineage>
</organism>
<dbReference type="InterPro" id="IPR036850">
    <property type="entry name" value="NDK-like_dom_sf"/>
</dbReference>
<protein>
    <recommendedName>
        <fullName evidence="6">Nucleoside diphosphate kinase-like domain-containing protein</fullName>
    </recommendedName>
</protein>
<dbReference type="SMART" id="SM00562">
    <property type="entry name" value="NDK"/>
    <property type="match status" value="1"/>
</dbReference>
<reference evidence="7" key="1">
    <citation type="submission" date="2018-05" db="EMBL/GenBank/DDBJ databases">
        <authorList>
            <person name="Lanie J.A."/>
            <person name="Ng W.-L."/>
            <person name="Kazmierczak K.M."/>
            <person name="Andrzejewski T.M."/>
            <person name="Davidsen T.M."/>
            <person name="Wayne K.J."/>
            <person name="Tettelin H."/>
            <person name="Glass J.I."/>
            <person name="Rusch D."/>
            <person name="Podicherti R."/>
            <person name="Tsui H.-C.T."/>
            <person name="Winkler M.E."/>
        </authorList>
    </citation>
    <scope>NUCLEOTIDE SEQUENCE</scope>
</reference>
<dbReference type="PROSITE" id="PS51374">
    <property type="entry name" value="NDPK_LIKE"/>
    <property type="match status" value="1"/>
</dbReference>
<dbReference type="PRINTS" id="PR01243">
    <property type="entry name" value="NUCDPKINASE"/>
</dbReference>
<evidence type="ECO:0000256" key="3">
    <source>
        <dbReference type="ARBA" id="ARBA00022741"/>
    </source>
</evidence>
<keyword evidence="5" id="KW-0067">ATP-binding</keyword>
<dbReference type="Pfam" id="PF00334">
    <property type="entry name" value="NDK"/>
    <property type="match status" value="1"/>
</dbReference>
<evidence type="ECO:0000313" key="7">
    <source>
        <dbReference type="EMBL" id="SVA93231.1"/>
    </source>
</evidence>
<evidence type="ECO:0000256" key="1">
    <source>
        <dbReference type="ARBA" id="ARBA00008142"/>
    </source>
</evidence>
<dbReference type="GO" id="GO:0006241">
    <property type="term" value="P:CTP biosynthetic process"/>
    <property type="evidence" value="ECO:0007669"/>
    <property type="project" value="InterPro"/>
</dbReference>
<dbReference type="GO" id="GO:0005524">
    <property type="term" value="F:ATP binding"/>
    <property type="evidence" value="ECO:0007669"/>
    <property type="project" value="UniProtKB-KW"/>
</dbReference>
<dbReference type="InterPro" id="IPR001564">
    <property type="entry name" value="Nucleoside_diP_kinase"/>
</dbReference>
<dbReference type="EMBL" id="UINC01022822">
    <property type="protein sequence ID" value="SVA93231.1"/>
    <property type="molecule type" value="Genomic_DNA"/>
</dbReference>
<keyword evidence="2" id="KW-0808">Transferase</keyword>
<sequence>MGNRTFAMIKPDAINNGHSGKILDRIINAKFKILGLKMIRMTKKQAEGFYSIHSEKPFFEDLTSFMSSGKTLVLALEKENAVESWRKTIGATNPEEAEKGTIRKDFASSLSENAVHGADSDNNALIEIGFFFSEAELILNQ</sequence>
<dbReference type="InterPro" id="IPR034907">
    <property type="entry name" value="NDK-like_dom"/>
</dbReference>
<dbReference type="GO" id="GO:0006183">
    <property type="term" value="P:GTP biosynthetic process"/>
    <property type="evidence" value="ECO:0007669"/>
    <property type="project" value="InterPro"/>
</dbReference>
<gene>
    <name evidence="7" type="ORF">METZ01_LOCUS146085</name>
</gene>
<dbReference type="AlphaFoldDB" id="A0A381ZW68"/>
<dbReference type="GO" id="GO:0004550">
    <property type="term" value="F:nucleoside diphosphate kinase activity"/>
    <property type="evidence" value="ECO:0007669"/>
    <property type="project" value="InterPro"/>
</dbReference>
<evidence type="ECO:0000259" key="6">
    <source>
        <dbReference type="SMART" id="SM00562"/>
    </source>
</evidence>
<dbReference type="GO" id="GO:0006228">
    <property type="term" value="P:UTP biosynthetic process"/>
    <property type="evidence" value="ECO:0007669"/>
    <property type="project" value="InterPro"/>
</dbReference>
<feature type="domain" description="Nucleoside diphosphate kinase-like" evidence="6">
    <location>
        <begin position="2"/>
        <end position="139"/>
    </location>
</feature>
<evidence type="ECO:0000256" key="5">
    <source>
        <dbReference type="ARBA" id="ARBA00022840"/>
    </source>
</evidence>
<evidence type="ECO:0000256" key="4">
    <source>
        <dbReference type="ARBA" id="ARBA00022777"/>
    </source>
</evidence>
<comment type="similarity">
    <text evidence="1">Belongs to the NDK family.</text>
</comment>
<dbReference type="NCBIfam" id="NF001908">
    <property type="entry name" value="PRK00668.1"/>
    <property type="match status" value="1"/>
</dbReference>
<keyword evidence="3" id="KW-0547">Nucleotide-binding</keyword>
<dbReference type="CDD" id="cd04413">
    <property type="entry name" value="NDPk_I"/>
    <property type="match status" value="1"/>
</dbReference>
<dbReference type="PANTHER" id="PTHR46161">
    <property type="entry name" value="NUCLEOSIDE DIPHOSPHATE KINASE"/>
    <property type="match status" value="1"/>
</dbReference>
<proteinExistence type="inferred from homology"/>
<accession>A0A381ZW68</accession>
<evidence type="ECO:0000256" key="2">
    <source>
        <dbReference type="ARBA" id="ARBA00022679"/>
    </source>
</evidence>
<keyword evidence="4" id="KW-0418">Kinase</keyword>
<dbReference type="PANTHER" id="PTHR46161:SF3">
    <property type="entry name" value="NUCLEOSIDE DIPHOSPHATE KINASE DDB_G0292928-RELATED"/>
    <property type="match status" value="1"/>
</dbReference>
<name>A0A381ZW68_9ZZZZ</name>
<dbReference type="SUPFAM" id="SSF54919">
    <property type="entry name" value="Nucleoside diphosphate kinase, NDK"/>
    <property type="match status" value="1"/>
</dbReference>